<reference evidence="2" key="2">
    <citation type="submission" date="2022-01" db="EMBL/GenBank/DDBJ databases">
        <authorList>
            <person name="Yamashiro T."/>
            <person name="Shiraishi A."/>
            <person name="Satake H."/>
            <person name="Nakayama K."/>
        </authorList>
    </citation>
    <scope>NUCLEOTIDE SEQUENCE</scope>
</reference>
<organism evidence="2 3">
    <name type="scientific">Tanacetum coccineum</name>
    <dbReference type="NCBI Taxonomy" id="301880"/>
    <lineage>
        <taxon>Eukaryota</taxon>
        <taxon>Viridiplantae</taxon>
        <taxon>Streptophyta</taxon>
        <taxon>Embryophyta</taxon>
        <taxon>Tracheophyta</taxon>
        <taxon>Spermatophyta</taxon>
        <taxon>Magnoliopsida</taxon>
        <taxon>eudicotyledons</taxon>
        <taxon>Gunneridae</taxon>
        <taxon>Pentapetalae</taxon>
        <taxon>asterids</taxon>
        <taxon>campanulids</taxon>
        <taxon>Asterales</taxon>
        <taxon>Asteraceae</taxon>
        <taxon>Asteroideae</taxon>
        <taxon>Anthemideae</taxon>
        <taxon>Anthemidinae</taxon>
        <taxon>Tanacetum</taxon>
    </lineage>
</organism>
<sequence length="199" mass="22179">MHSSTPFSWEFIPRNDLHLWMKIVESENLDVTTVVTPSDDKTVESNHESANVKSNYDAVESKTVRKNKLLDLQSMGDWNSDDESYVEFILKDKNYPKVNEEDAEEKTTEMDESGASNKDGEDDQATRTSNAFEEHVFKQFSPFKNAFTLSPVSNVTPMNDTGIFGNAYDDEDVGGTQKGDSSFGRSKLGRGNARGASAI</sequence>
<evidence type="ECO:0000313" key="2">
    <source>
        <dbReference type="EMBL" id="GJT95261.1"/>
    </source>
</evidence>
<accession>A0ABQ5I6A4</accession>
<proteinExistence type="predicted"/>
<feature type="region of interest" description="Disordered" evidence="1">
    <location>
        <begin position="158"/>
        <end position="199"/>
    </location>
</feature>
<gene>
    <name evidence="2" type="ORF">Tco_1090779</name>
</gene>
<evidence type="ECO:0000313" key="3">
    <source>
        <dbReference type="Proteomes" id="UP001151760"/>
    </source>
</evidence>
<feature type="compositionally biased region" description="Basic and acidic residues" evidence="1">
    <location>
        <begin position="97"/>
        <end position="109"/>
    </location>
</feature>
<feature type="region of interest" description="Disordered" evidence="1">
    <location>
        <begin position="97"/>
        <end position="128"/>
    </location>
</feature>
<comment type="caution">
    <text evidence="2">The sequence shown here is derived from an EMBL/GenBank/DDBJ whole genome shotgun (WGS) entry which is preliminary data.</text>
</comment>
<name>A0ABQ5I6A4_9ASTR</name>
<reference evidence="2" key="1">
    <citation type="journal article" date="2022" name="Int. J. Mol. Sci.">
        <title>Draft Genome of Tanacetum Coccineum: Genomic Comparison of Closely Related Tanacetum-Family Plants.</title>
        <authorList>
            <person name="Yamashiro T."/>
            <person name="Shiraishi A."/>
            <person name="Nakayama K."/>
            <person name="Satake H."/>
        </authorList>
    </citation>
    <scope>NUCLEOTIDE SEQUENCE</scope>
</reference>
<protein>
    <submittedName>
        <fullName evidence="2">Uncharacterized protein</fullName>
    </submittedName>
</protein>
<dbReference type="EMBL" id="BQNB010020372">
    <property type="protein sequence ID" value="GJT95261.1"/>
    <property type="molecule type" value="Genomic_DNA"/>
</dbReference>
<evidence type="ECO:0000256" key="1">
    <source>
        <dbReference type="SAM" id="MobiDB-lite"/>
    </source>
</evidence>
<dbReference type="Proteomes" id="UP001151760">
    <property type="component" value="Unassembled WGS sequence"/>
</dbReference>
<keyword evidence="3" id="KW-1185">Reference proteome</keyword>